<dbReference type="GO" id="GO:0003676">
    <property type="term" value="F:nucleic acid binding"/>
    <property type="evidence" value="ECO:0007669"/>
    <property type="project" value="InterPro"/>
</dbReference>
<dbReference type="InterPro" id="IPR036397">
    <property type="entry name" value="RNaseH_sf"/>
</dbReference>
<reference evidence="2" key="1">
    <citation type="journal article" date="2019" name="Sci. Rep.">
        <title>Draft genome of Tanacetum cinerariifolium, the natural source of mosquito coil.</title>
        <authorList>
            <person name="Yamashiro T."/>
            <person name="Shiraishi A."/>
            <person name="Satake H."/>
            <person name="Nakayama K."/>
        </authorList>
    </citation>
    <scope>NUCLEOTIDE SEQUENCE</scope>
</reference>
<dbReference type="AlphaFoldDB" id="A0A699WFM9"/>
<dbReference type="EMBL" id="BKCJ011601212">
    <property type="protein sequence ID" value="GFD43601.1"/>
    <property type="molecule type" value="Genomic_DNA"/>
</dbReference>
<protein>
    <submittedName>
        <fullName evidence="2">Putative disease resistance RPP13-like protein 1</fullName>
    </submittedName>
</protein>
<evidence type="ECO:0000256" key="1">
    <source>
        <dbReference type="SAM" id="MobiDB-lite"/>
    </source>
</evidence>
<dbReference type="Gene3D" id="3.30.420.10">
    <property type="entry name" value="Ribonuclease H-like superfamily/Ribonuclease H"/>
    <property type="match status" value="1"/>
</dbReference>
<feature type="non-terminal residue" evidence="2">
    <location>
        <position position="95"/>
    </location>
</feature>
<dbReference type="PANTHER" id="PTHR35046:SF26">
    <property type="entry name" value="RNA-DIRECTED DNA POLYMERASE"/>
    <property type="match status" value="1"/>
</dbReference>
<feature type="non-terminal residue" evidence="2">
    <location>
        <position position="1"/>
    </location>
</feature>
<dbReference type="InterPro" id="IPR012337">
    <property type="entry name" value="RNaseH-like_sf"/>
</dbReference>
<organism evidence="2">
    <name type="scientific">Tanacetum cinerariifolium</name>
    <name type="common">Dalmatian daisy</name>
    <name type="synonym">Chrysanthemum cinerariifolium</name>
    <dbReference type="NCBI Taxonomy" id="118510"/>
    <lineage>
        <taxon>Eukaryota</taxon>
        <taxon>Viridiplantae</taxon>
        <taxon>Streptophyta</taxon>
        <taxon>Embryophyta</taxon>
        <taxon>Tracheophyta</taxon>
        <taxon>Spermatophyta</taxon>
        <taxon>Magnoliopsida</taxon>
        <taxon>eudicotyledons</taxon>
        <taxon>Gunneridae</taxon>
        <taxon>Pentapetalae</taxon>
        <taxon>asterids</taxon>
        <taxon>campanulids</taxon>
        <taxon>Asterales</taxon>
        <taxon>Asteraceae</taxon>
        <taxon>Asteroideae</taxon>
        <taxon>Anthemideae</taxon>
        <taxon>Anthemidinae</taxon>
        <taxon>Tanacetum</taxon>
    </lineage>
</organism>
<evidence type="ECO:0000313" key="2">
    <source>
        <dbReference type="EMBL" id="GFD43601.1"/>
    </source>
</evidence>
<sequence>EIVRLHGTPTSIVSDRDPRFTSCFWKGLQKAWGTRLKFSTAFHPQIDGEHLIEGPKLIEITNEKVAVAEEKLKEARSRQKSYADKHRRDLEFQVG</sequence>
<gene>
    <name evidence="2" type="ORF">Tci_915570</name>
</gene>
<dbReference type="SUPFAM" id="SSF53098">
    <property type="entry name" value="Ribonuclease H-like"/>
    <property type="match status" value="1"/>
</dbReference>
<feature type="region of interest" description="Disordered" evidence="1">
    <location>
        <begin position="75"/>
        <end position="95"/>
    </location>
</feature>
<dbReference type="PANTHER" id="PTHR35046">
    <property type="entry name" value="ZINC KNUCKLE (CCHC-TYPE) FAMILY PROTEIN"/>
    <property type="match status" value="1"/>
</dbReference>
<accession>A0A699WFM9</accession>
<name>A0A699WFM9_TANCI</name>
<comment type="caution">
    <text evidence="2">The sequence shown here is derived from an EMBL/GenBank/DDBJ whole genome shotgun (WGS) entry which is preliminary data.</text>
</comment>
<proteinExistence type="predicted"/>